<protein>
    <recommendedName>
        <fullName evidence="6">Signal transduction histidine kinase subgroup 3 dimerisation and phosphoacceptor domain-containing protein</fullName>
    </recommendedName>
</protein>
<feature type="transmembrane region" description="Helical" evidence="4">
    <location>
        <begin position="300"/>
        <end position="324"/>
    </location>
</feature>
<evidence type="ECO:0008006" key="6">
    <source>
        <dbReference type="Google" id="ProtNLM"/>
    </source>
</evidence>
<keyword evidence="4" id="KW-1133">Transmembrane helix</keyword>
<feature type="transmembrane region" description="Helical" evidence="4">
    <location>
        <begin position="190"/>
        <end position="210"/>
    </location>
</feature>
<dbReference type="InterPro" id="IPR050482">
    <property type="entry name" value="Sensor_HK_TwoCompSys"/>
</dbReference>
<feature type="transmembrane region" description="Helical" evidence="4">
    <location>
        <begin position="366"/>
        <end position="384"/>
    </location>
</feature>
<feature type="transmembrane region" description="Helical" evidence="4">
    <location>
        <begin position="336"/>
        <end position="360"/>
    </location>
</feature>
<evidence type="ECO:0000313" key="5">
    <source>
        <dbReference type="EMBL" id="VAW99181.1"/>
    </source>
</evidence>
<dbReference type="PANTHER" id="PTHR24421:SF58">
    <property type="entry name" value="SIGNAL TRANSDUCTION HISTIDINE-PROTEIN KINASE_PHOSPHATASE UHPB"/>
    <property type="match status" value="1"/>
</dbReference>
<feature type="transmembrane region" description="Helical" evidence="4">
    <location>
        <begin position="249"/>
        <end position="265"/>
    </location>
</feature>
<evidence type="ECO:0000256" key="2">
    <source>
        <dbReference type="ARBA" id="ARBA00022777"/>
    </source>
</evidence>
<dbReference type="PANTHER" id="PTHR24421">
    <property type="entry name" value="NITRATE/NITRITE SENSOR PROTEIN NARX-RELATED"/>
    <property type="match status" value="1"/>
</dbReference>
<gene>
    <name evidence="5" type="ORF">MNBD_GAMMA20-2104</name>
</gene>
<dbReference type="InterPro" id="IPR008979">
    <property type="entry name" value="Galactose-bd-like_sf"/>
</dbReference>
<dbReference type="GO" id="GO:0016301">
    <property type="term" value="F:kinase activity"/>
    <property type="evidence" value="ECO:0007669"/>
    <property type="project" value="UniProtKB-KW"/>
</dbReference>
<dbReference type="Gene3D" id="2.60.120.260">
    <property type="entry name" value="Galactose-binding domain-like"/>
    <property type="match status" value="1"/>
</dbReference>
<evidence type="ECO:0000256" key="4">
    <source>
        <dbReference type="SAM" id="Phobius"/>
    </source>
</evidence>
<dbReference type="EMBL" id="UOFU01000162">
    <property type="protein sequence ID" value="VAW99181.1"/>
    <property type="molecule type" value="Genomic_DNA"/>
</dbReference>
<dbReference type="GO" id="GO:0000160">
    <property type="term" value="P:phosphorelay signal transduction system"/>
    <property type="evidence" value="ECO:0007669"/>
    <property type="project" value="UniProtKB-KW"/>
</dbReference>
<accession>A0A3B1A535</accession>
<name>A0A3B1A535_9ZZZZ</name>
<keyword evidence="2" id="KW-0418">Kinase</keyword>
<keyword evidence="4" id="KW-0812">Transmembrane</keyword>
<feature type="non-terminal residue" evidence="5">
    <location>
        <position position="574"/>
    </location>
</feature>
<keyword evidence="1" id="KW-0808">Transferase</keyword>
<feature type="transmembrane region" description="Helical" evidence="4">
    <location>
        <begin position="277"/>
        <end position="294"/>
    </location>
</feature>
<keyword evidence="3" id="KW-0175">Coiled coil</keyword>
<dbReference type="AlphaFoldDB" id="A0A3B1A535"/>
<evidence type="ECO:0000256" key="3">
    <source>
        <dbReference type="SAM" id="Coils"/>
    </source>
</evidence>
<evidence type="ECO:0000256" key="1">
    <source>
        <dbReference type="ARBA" id="ARBA00022679"/>
    </source>
</evidence>
<proteinExistence type="predicted"/>
<dbReference type="SUPFAM" id="SSF49785">
    <property type="entry name" value="Galactose-binding domain-like"/>
    <property type="match status" value="1"/>
</dbReference>
<feature type="coiled-coil region" evidence="3">
    <location>
        <begin position="384"/>
        <end position="425"/>
    </location>
</feature>
<reference evidence="5" key="1">
    <citation type="submission" date="2018-06" db="EMBL/GenBank/DDBJ databases">
        <authorList>
            <person name="Zhirakovskaya E."/>
        </authorList>
    </citation>
    <scope>NUCLEOTIDE SEQUENCE</scope>
</reference>
<sequence length="574" mass="65900">MWLAGNRIRVVVFLFCYWLLINYLVFFSPITFFHGPDTGLVQDVEFIASEMDSPVDLPQAHWQPLSLPDDWDKNQRQVEQVWYRASVAVAEPGDDIWAVYLPLVAHNAAVFINGVWVGQGGPFGEPSSRQQNTPLLFSFSPALLLPGENQIDIRVQTSFHAQGFLDAFYLAPESRLKEAYAWKYFVRVDLVRWVTMAMYLMSAIVFAFWLARPQDSIYGLFSLELFLWATHNLNLFVTEIPVSARLWEAMTMSSLGWTVIAMIFFNHRYVGERNAGVEKFILIFAALGVGIFFLPDIGSILHIGYGIWDSFLIVFGCYAIFHLLKAYVRRLDSDIFLMLLAGVPILVFGFHDILLVNHFLDRRDGLIIQYSAIPAVLLFSWFLIRRFVRSINRAEHLADTLEQRVRTKQQELQSQYEKFQSVQEEGLLLKERERIMRDMHDGIGGQLVSVISLLQEQRGGVYKKVREKVQHSLTDLRLVIDSLDPLLSDLPTLLGMMRVRLVDQLEAANITLEWAVTELPEMKNMSPRRSLHIMRIVQESIANSIKHAQSEKIMLATGVIGAENRQVYVDMVDY</sequence>
<keyword evidence="4" id="KW-0472">Membrane</keyword>
<organism evidence="5">
    <name type="scientific">hydrothermal vent metagenome</name>
    <dbReference type="NCBI Taxonomy" id="652676"/>
    <lineage>
        <taxon>unclassified sequences</taxon>
        <taxon>metagenomes</taxon>
        <taxon>ecological metagenomes</taxon>
    </lineage>
</organism>
<feature type="transmembrane region" description="Helical" evidence="4">
    <location>
        <begin position="12"/>
        <end position="33"/>
    </location>
</feature>
<dbReference type="Gene3D" id="6.10.250.2870">
    <property type="match status" value="1"/>
</dbReference>